<keyword evidence="6" id="KW-0503">Monooxygenase</keyword>
<feature type="transmembrane region" description="Helical" evidence="8">
    <location>
        <begin position="248"/>
        <end position="269"/>
    </location>
</feature>
<dbReference type="EMBL" id="CP069042">
    <property type="protein sequence ID" value="QRD06557.1"/>
    <property type="molecule type" value="Genomic_DNA"/>
</dbReference>
<evidence type="ECO:0000256" key="1">
    <source>
        <dbReference type="ARBA" id="ARBA00001971"/>
    </source>
</evidence>
<keyword evidence="6" id="KW-0560">Oxidoreductase</keyword>
<accession>A0A7U2NQB7</accession>
<dbReference type="InterPro" id="IPR001128">
    <property type="entry name" value="Cyt_P450"/>
</dbReference>
<dbReference type="CDD" id="cd11070">
    <property type="entry name" value="CYP56-like"/>
    <property type="match status" value="1"/>
</dbReference>
<evidence type="ECO:0000256" key="7">
    <source>
        <dbReference type="SAM" id="MobiDB-lite"/>
    </source>
</evidence>
<dbReference type="PROSITE" id="PS00086">
    <property type="entry name" value="CYTOCHROME_P450"/>
    <property type="match status" value="1"/>
</dbReference>
<evidence type="ECO:0000313" key="9">
    <source>
        <dbReference type="EMBL" id="QRD06557.1"/>
    </source>
</evidence>
<dbReference type="SUPFAM" id="SSF48264">
    <property type="entry name" value="Cytochrome P450"/>
    <property type="match status" value="1"/>
</dbReference>
<dbReference type="Proteomes" id="UP000663193">
    <property type="component" value="Chromosome 20"/>
</dbReference>
<dbReference type="GO" id="GO:0004497">
    <property type="term" value="F:monooxygenase activity"/>
    <property type="evidence" value="ECO:0007669"/>
    <property type="project" value="UniProtKB-KW"/>
</dbReference>
<comment type="cofactor">
    <cofactor evidence="1 5">
        <name>heme</name>
        <dbReference type="ChEBI" id="CHEBI:30413"/>
    </cofactor>
</comment>
<dbReference type="PANTHER" id="PTHR24305">
    <property type="entry name" value="CYTOCHROME P450"/>
    <property type="match status" value="1"/>
</dbReference>
<evidence type="ECO:0000256" key="2">
    <source>
        <dbReference type="ARBA" id="ARBA00010617"/>
    </source>
</evidence>
<evidence type="ECO:0000256" key="6">
    <source>
        <dbReference type="RuleBase" id="RU000461"/>
    </source>
</evidence>
<evidence type="ECO:0000256" key="4">
    <source>
        <dbReference type="ARBA" id="ARBA00023004"/>
    </source>
</evidence>
<evidence type="ECO:0000313" key="10">
    <source>
        <dbReference type="Proteomes" id="UP000663193"/>
    </source>
</evidence>
<comment type="similarity">
    <text evidence="2 6">Belongs to the cytochrome P450 family.</text>
</comment>
<dbReference type="InterPro" id="IPR017972">
    <property type="entry name" value="Cyt_P450_CS"/>
</dbReference>
<dbReference type="InterPro" id="IPR036396">
    <property type="entry name" value="Cyt_P450_sf"/>
</dbReference>
<proteinExistence type="inferred from homology"/>
<dbReference type="InterPro" id="IPR002401">
    <property type="entry name" value="Cyt_P450_E_grp-I"/>
</dbReference>
<dbReference type="Gene3D" id="1.10.630.10">
    <property type="entry name" value="Cytochrome P450"/>
    <property type="match status" value="1"/>
</dbReference>
<dbReference type="InterPro" id="IPR050121">
    <property type="entry name" value="Cytochrome_P450_monoxygenase"/>
</dbReference>
<evidence type="ECO:0000256" key="3">
    <source>
        <dbReference type="ARBA" id="ARBA00022723"/>
    </source>
</evidence>
<protein>
    <recommendedName>
        <fullName evidence="11">Cytochrome P450</fullName>
    </recommendedName>
</protein>
<dbReference type="OMA" id="PDECSLW"/>
<dbReference type="GO" id="GO:0005506">
    <property type="term" value="F:iron ion binding"/>
    <property type="evidence" value="ECO:0007669"/>
    <property type="project" value="InterPro"/>
</dbReference>
<keyword evidence="8" id="KW-0812">Transmembrane</keyword>
<evidence type="ECO:0008006" key="11">
    <source>
        <dbReference type="Google" id="ProtNLM"/>
    </source>
</evidence>
<gene>
    <name evidence="9" type="ORF">JI435_119250</name>
</gene>
<keyword evidence="4 5" id="KW-0408">Iron</keyword>
<keyword evidence="5 6" id="KW-0349">Heme</keyword>
<dbReference type="OrthoDB" id="1470350at2759"/>
<keyword evidence="8" id="KW-0472">Membrane</keyword>
<dbReference type="PRINTS" id="PR00385">
    <property type="entry name" value="P450"/>
</dbReference>
<dbReference type="Pfam" id="PF00067">
    <property type="entry name" value="p450"/>
    <property type="match status" value="1"/>
</dbReference>
<dbReference type="PANTHER" id="PTHR24305:SF166">
    <property type="entry name" value="CYTOCHROME P450 12A4, MITOCHONDRIAL-RELATED"/>
    <property type="match status" value="1"/>
</dbReference>
<feature type="region of interest" description="Disordered" evidence="7">
    <location>
        <begin position="320"/>
        <end position="341"/>
    </location>
</feature>
<reference evidence="10" key="1">
    <citation type="journal article" date="2021" name="BMC Genomics">
        <title>Chromosome-level genome assembly and manually-curated proteome of model necrotroph Parastagonospora nodorum Sn15 reveals a genome-wide trove of candidate effector homologs, and redundancy of virulence-related functions within an accessory chromosome.</title>
        <authorList>
            <person name="Bertazzoni S."/>
            <person name="Jones D.A.B."/>
            <person name="Phan H.T."/>
            <person name="Tan K.-C."/>
            <person name="Hane J.K."/>
        </authorList>
    </citation>
    <scope>NUCLEOTIDE SEQUENCE [LARGE SCALE GENOMIC DNA]</scope>
    <source>
        <strain evidence="10">SN15 / ATCC MYA-4574 / FGSC 10173)</strain>
    </source>
</reference>
<name>A0A7U2NQB7_PHANO</name>
<feature type="compositionally biased region" description="Polar residues" evidence="7">
    <location>
        <begin position="332"/>
        <end position="341"/>
    </location>
</feature>
<sequence length="584" mass="64719">MMGLLLIGIVAILLIWIMSHLRIFIRNYNAARATGLPIIICPYDPDSVVFTFISEPLRPLLKPILPASIFAVFDATCWGWEFHDKGAAHEKFGDAFIMVTTGHNRLVCADPAMSQSVLARRKDFHHPELSKKTMGVLGPNLVTSRDESWSRQRRIIAPTFNERISLDVWKEGVQQASALVDHVLSSSTLSQSMTLSTSPAADKSSDSLPGLRAIAINVLTRVAYGRHTPFSIASSYRDATKALTYVDGIALVVDLLLVAAFIPAGILRLPFMPQLSKKLGQAMVKLPDLTVDMLDQERKRISSADSKEFQNTIMTTLVRLSDQGREQDDDQGSSGKSVATGGNKQYLTEEEIAGNLFIFTAAGFDTTSNTMSYAICLLAAYPEWQAWIQAEIDVVLGAGDHEQISLEDYTAIFPKLTRCLAVMFETLRVYPAVSLLIRTVETNQTIFPSSSKSDSFILQAPCAVHVNIMALHTSRSTWGADTLDFKPARWFPEGQDSMYVPPRGTFMPWSSGPRNCPGQKMSQVEFVSVVMTLFGKCSVEPVAEKGQTVKQARERLLGLLQDSQPVLTLQINKPREVKLKWTRR</sequence>
<keyword evidence="8" id="KW-1133">Transmembrane helix</keyword>
<dbReference type="GO" id="GO:0020037">
    <property type="term" value="F:heme binding"/>
    <property type="evidence" value="ECO:0007669"/>
    <property type="project" value="InterPro"/>
</dbReference>
<evidence type="ECO:0000256" key="8">
    <source>
        <dbReference type="SAM" id="Phobius"/>
    </source>
</evidence>
<dbReference type="VEuPathDB" id="FungiDB:JI435_119250"/>
<dbReference type="GO" id="GO:0016705">
    <property type="term" value="F:oxidoreductase activity, acting on paired donors, with incorporation or reduction of molecular oxygen"/>
    <property type="evidence" value="ECO:0007669"/>
    <property type="project" value="InterPro"/>
</dbReference>
<dbReference type="AlphaFoldDB" id="A0A7U2NQB7"/>
<organism evidence="9 10">
    <name type="scientific">Phaeosphaeria nodorum (strain SN15 / ATCC MYA-4574 / FGSC 10173)</name>
    <name type="common">Glume blotch fungus</name>
    <name type="synonym">Parastagonospora nodorum</name>
    <dbReference type="NCBI Taxonomy" id="321614"/>
    <lineage>
        <taxon>Eukaryota</taxon>
        <taxon>Fungi</taxon>
        <taxon>Dikarya</taxon>
        <taxon>Ascomycota</taxon>
        <taxon>Pezizomycotina</taxon>
        <taxon>Dothideomycetes</taxon>
        <taxon>Pleosporomycetidae</taxon>
        <taxon>Pleosporales</taxon>
        <taxon>Pleosporineae</taxon>
        <taxon>Phaeosphaeriaceae</taxon>
        <taxon>Parastagonospora</taxon>
    </lineage>
</organism>
<dbReference type="PRINTS" id="PR00463">
    <property type="entry name" value="EP450I"/>
</dbReference>
<evidence type="ECO:0000256" key="5">
    <source>
        <dbReference type="PIRSR" id="PIRSR602401-1"/>
    </source>
</evidence>
<keyword evidence="10" id="KW-1185">Reference proteome</keyword>
<feature type="binding site" description="axial binding residue" evidence="5">
    <location>
        <position position="516"/>
    </location>
    <ligand>
        <name>heme</name>
        <dbReference type="ChEBI" id="CHEBI:30413"/>
    </ligand>
    <ligandPart>
        <name>Fe</name>
        <dbReference type="ChEBI" id="CHEBI:18248"/>
    </ligandPart>
</feature>
<keyword evidence="3 5" id="KW-0479">Metal-binding</keyword>